<dbReference type="EMBL" id="MN739520">
    <property type="protein sequence ID" value="QHT10415.1"/>
    <property type="molecule type" value="Genomic_DNA"/>
</dbReference>
<dbReference type="AlphaFoldDB" id="A0A6C0D3Y6"/>
<proteinExistence type="predicted"/>
<sequence length="74" mass="8159">MPTKEELTTLVNLTPEPDDYVTQLKAALAAVDDKDQLKAAINGVIGAMPTMGGGKRRRRTNKRKGRKGKKSRKH</sequence>
<reference evidence="2" key="1">
    <citation type="journal article" date="2020" name="Nature">
        <title>Giant virus diversity and host interactions through global metagenomics.</title>
        <authorList>
            <person name="Schulz F."/>
            <person name="Roux S."/>
            <person name="Paez-Espino D."/>
            <person name="Jungbluth S."/>
            <person name="Walsh D.A."/>
            <person name="Denef V.J."/>
            <person name="McMahon K.D."/>
            <person name="Konstantinidis K.T."/>
            <person name="Eloe-Fadrosh E.A."/>
            <person name="Kyrpides N.C."/>
            <person name="Woyke T."/>
        </authorList>
    </citation>
    <scope>NUCLEOTIDE SEQUENCE</scope>
    <source>
        <strain evidence="2">GVMAG-M-3300023174-107</strain>
    </source>
</reference>
<accession>A0A6C0D3Y6</accession>
<feature type="region of interest" description="Disordered" evidence="1">
    <location>
        <begin position="46"/>
        <end position="74"/>
    </location>
</feature>
<feature type="compositionally biased region" description="Basic residues" evidence="1">
    <location>
        <begin position="54"/>
        <end position="74"/>
    </location>
</feature>
<evidence type="ECO:0000256" key="1">
    <source>
        <dbReference type="SAM" id="MobiDB-lite"/>
    </source>
</evidence>
<name>A0A6C0D3Y6_9ZZZZ</name>
<organism evidence="2">
    <name type="scientific">viral metagenome</name>
    <dbReference type="NCBI Taxonomy" id="1070528"/>
    <lineage>
        <taxon>unclassified sequences</taxon>
        <taxon>metagenomes</taxon>
        <taxon>organismal metagenomes</taxon>
    </lineage>
</organism>
<protein>
    <submittedName>
        <fullName evidence="2">Uncharacterized protein</fullName>
    </submittedName>
</protein>
<evidence type="ECO:0000313" key="2">
    <source>
        <dbReference type="EMBL" id="QHT10415.1"/>
    </source>
</evidence>